<accession>A0AAN8WTA0</accession>
<keyword evidence="4" id="KW-1185">Reference proteome</keyword>
<dbReference type="Pfam" id="PF13927">
    <property type="entry name" value="Ig_3"/>
    <property type="match status" value="1"/>
</dbReference>
<name>A0AAN8WTA0_HALRR</name>
<feature type="transmembrane region" description="Helical" evidence="1">
    <location>
        <begin position="264"/>
        <end position="284"/>
    </location>
</feature>
<dbReference type="GO" id="GO:0050808">
    <property type="term" value="P:synapse organization"/>
    <property type="evidence" value="ECO:0007669"/>
    <property type="project" value="TreeGrafter"/>
</dbReference>
<evidence type="ECO:0000256" key="1">
    <source>
        <dbReference type="SAM" id="Phobius"/>
    </source>
</evidence>
<dbReference type="AlphaFoldDB" id="A0AAN8WTA0"/>
<dbReference type="InterPro" id="IPR036179">
    <property type="entry name" value="Ig-like_dom_sf"/>
</dbReference>
<dbReference type="InterPro" id="IPR037448">
    <property type="entry name" value="Zig-8"/>
</dbReference>
<dbReference type="PANTHER" id="PTHR23279:SF46">
    <property type="entry name" value="DEFECTIVE PROBOSCIS EXTENSION RESPONSE 10, ISOFORM A-RELATED"/>
    <property type="match status" value="1"/>
</dbReference>
<dbReference type="InterPro" id="IPR003598">
    <property type="entry name" value="Ig_sub2"/>
</dbReference>
<evidence type="ECO:0000259" key="2">
    <source>
        <dbReference type="PROSITE" id="PS50835"/>
    </source>
</evidence>
<proteinExistence type="predicted"/>
<dbReference type="Gene3D" id="2.60.40.10">
    <property type="entry name" value="Immunoglobulins"/>
    <property type="match status" value="2"/>
</dbReference>
<dbReference type="SMART" id="SM00409">
    <property type="entry name" value="IG"/>
    <property type="match status" value="2"/>
</dbReference>
<evidence type="ECO:0000313" key="4">
    <source>
        <dbReference type="Proteomes" id="UP001381693"/>
    </source>
</evidence>
<gene>
    <name evidence="3" type="ORF">SK128_009457</name>
</gene>
<dbReference type="SUPFAM" id="SSF48726">
    <property type="entry name" value="Immunoglobulin"/>
    <property type="match status" value="2"/>
</dbReference>
<feature type="domain" description="Ig-like" evidence="2">
    <location>
        <begin position="77"/>
        <end position="133"/>
    </location>
</feature>
<keyword evidence="1" id="KW-0812">Transmembrane</keyword>
<dbReference type="InterPro" id="IPR003599">
    <property type="entry name" value="Ig_sub"/>
</dbReference>
<sequence length="303" mass="34609">MTERFANPDHLTALFFRSRGYDRGIYTSLQFNCIFLGLVDTTEGFAHPENLIALFFQVLWIRQRNLHILTIYLLFFQVSWIRQRDLHILTVGRYTYTSDDRYQVIHSRHSPDWILKIKYAQERDSGTYECQVSTKPIMSYVVQLHVFKAPKATIIGSPDMYVDEGSTINLTCIITHTPRPPQYIIWKHNGVEISYDSPRGGITMVTERGNSTTGYLLMKGARQADTGNYTCSPSNTHPSELRLHVLDGELPAAMQTNSTARPSISSAVTGILLIVWFLLSGIFIEEGRSLSGTWKDDRCGWEF</sequence>
<dbReference type="FunFam" id="2.60.40.10:FF:000533">
    <property type="entry name" value="Uncharacterized protein, isoform A"/>
    <property type="match status" value="1"/>
</dbReference>
<feature type="domain" description="Ig-like" evidence="2">
    <location>
        <begin position="150"/>
        <end position="242"/>
    </location>
</feature>
<dbReference type="PANTHER" id="PTHR23279">
    <property type="entry name" value="DEFECTIVE PROBOSCIS EXTENSION RESPONSE DPR -RELATED"/>
    <property type="match status" value="1"/>
</dbReference>
<dbReference type="PROSITE" id="PS50835">
    <property type="entry name" value="IG_LIKE"/>
    <property type="match status" value="2"/>
</dbReference>
<reference evidence="3 4" key="1">
    <citation type="submission" date="2023-11" db="EMBL/GenBank/DDBJ databases">
        <title>Halocaridina rubra genome assembly.</title>
        <authorList>
            <person name="Smith C."/>
        </authorList>
    </citation>
    <scope>NUCLEOTIDE SEQUENCE [LARGE SCALE GENOMIC DNA]</scope>
    <source>
        <strain evidence="3">EP-1</strain>
        <tissue evidence="3">Whole</tissue>
    </source>
</reference>
<keyword evidence="1" id="KW-1133">Transmembrane helix</keyword>
<dbReference type="Proteomes" id="UP001381693">
    <property type="component" value="Unassembled WGS sequence"/>
</dbReference>
<dbReference type="SMART" id="SM00408">
    <property type="entry name" value="IGc2"/>
    <property type="match status" value="1"/>
</dbReference>
<organism evidence="3 4">
    <name type="scientific">Halocaridina rubra</name>
    <name type="common">Hawaiian red shrimp</name>
    <dbReference type="NCBI Taxonomy" id="373956"/>
    <lineage>
        <taxon>Eukaryota</taxon>
        <taxon>Metazoa</taxon>
        <taxon>Ecdysozoa</taxon>
        <taxon>Arthropoda</taxon>
        <taxon>Crustacea</taxon>
        <taxon>Multicrustacea</taxon>
        <taxon>Malacostraca</taxon>
        <taxon>Eumalacostraca</taxon>
        <taxon>Eucarida</taxon>
        <taxon>Decapoda</taxon>
        <taxon>Pleocyemata</taxon>
        <taxon>Caridea</taxon>
        <taxon>Atyoidea</taxon>
        <taxon>Atyidae</taxon>
        <taxon>Halocaridina</taxon>
    </lineage>
</organism>
<dbReference type="EMBL" id="JAXCGZ010013833">
    <property type="protein sequence ID" value="KAK7071896.1"/>
    <property type="molecule type" value="Genomic_DNA"/>
</dbReference>
<keyword evidence="1" id="KW-0472">Membrane</keyword>
<dbReference type="GO" id="GO:0032589">
    <property type="term" value="C:neuron projection membrane"/>
    <property type="evidence" value="ECO:0007669"/>
    <property type="project" value="TreeGrafter"/>
</dbReference>
<dbReference type="InterPro" id="IPR007110">
    <property type="entry name" value="Ig-like_dom"/>
</dbReference>
<comment type="caution">
    <text evidence="3">The sequence shown here is derived from an EMBL/GenBank/DDBJ whole genome shotgun (WGS) entry which is preliminary data.</text>
</comment>
<evidence type="ECO:0000313" key="3">
    <source>
        <dbReference type="EMBL" id="KAK7071896.1"/>
    </source>
</evidence>
<protein>
    <recommendedName>
        <fullName evidence="2">Ig-like domain-containing protein</fullName>
    </recommendedName>
</protein>
<dbReference type="InterPro" id="IPR013783">
    <property type="entry name" value="Ig-like_fold"/>
</dbReference>